<organism evidence="2 3">
    <name type="scientific">Muraenolepis orangiensis</name>
    <name type="common">Patagonian moray cod</name>
    <dbReference type="NCBI Taxonomy" id="630683"/>
    <lineage>
        <taxon>Eukaryota</taxon>
        <taxon>Metazoa</taxon>
        <taxon>Chordata</taxon>
        <taxon>Craniata</taxon>
        <taxon>Vertebrata</taxon>
        <taxon>Euteleostomi</taxon>
        <taxon>Actinopterygii</taxon>
        <taxon>Neopterygii</taxon>
        <taxon>Teleostei</taxon>
        <taxon>Neoteleostei</taxon>
        <taxon>Acanthomorphata</taxon>
        <taxon>Zeiogadaria</taxon>
        <taxon>Gadariae</taxon>
        <taxon>Gadiformes</taxon>
        <taxon>Muraenolepidoidei</taxon>
        <taxon>Muraenolepididae</taxon>
        <taxon>Muraenolepis</taxon>
    </lineage>
</organism>
<protein>
    <submittedName>
        <fullName evidence="2">Uncharacterized protein</fullName>
    </submittedName>
</protein>
<dbReference type="GO" id="GO:0016607">
    <property type="term" value="C:nuclear speck"/>
    <property type="evidence" value="ECO:0007669"/>
    <property type="project" value="TreeGrafter"/>
</dbReference>
<feature type="region of interest" description="Disordered" evidence="1">
    <location>
        <begin position="290"/>
        <end position="318"/>
    </location>
</feature>
<reference evidence="2" key="1">
    <citation type="submission" date="2022-07" db="EMBL/GenBank/DDBJ databases">
        <title>Chromosome-level genome of Muraenolepis orangiensis.</title>
        <authorList>
            <person name="Kim J."/>
        </authorList>
    </citation>
    <scope>NUCLEOTIDE SEQUENCE</scope>
    <source>
        <strain evidence="2">KU_S4_2022</strain>
        <tissue evidence="2">Muscle</tissue>
    </source>
</reference>
<dbReference type="GO" id="GO:0006897">
    <property type="term" value="P:endocytosis"/>
    <property type="evidence" value="ECO:0007669"/>
    <property type="project" value="TreeGrafter"/>
</dbReference>
<name>A0A9Q0IIG5_9TELE</name>
<dbReference type="GO" id="GO:0032456">
    <property type="term" value="P:endocytic recycling"/>
    <property type="evidence" value="ECO:0007669"/>
    <property type="project" value="TreeGrafter"/>
</dbReference>
<feature type="compositionally biased region" description="Low complexity" evidence="1">
    <location>
        <begin position="175"/>
        <end position="190"/>
    </location>
</feature>
<dbReference type="GO" id="GO:1901981">
    <property type="term" value="F:phosphatidylinositol phosphate binding"/>
    <property type="evidence" value="ECO:0007669"/>
    <property type="project" value="TreeGrafter"/>
</dbReference>
<dbReference type="Proteomes" id="UP001148018">
    <property type="component" value="Unassembled WGS sequence"/>
</dbReference>
<dbReference type="GO" id="GO:0005085">
    <property type="term" value="F:guanyl-nucleotide exchange factor activity"/>
    <property type="evidence" value="ECO:0007669"/>
    <property type="project" value="InterPro"/>
</dbReference>
<keyword evidence="3" id="KW-1185">Reference proteome</keyword>
<evidence type="ECO:0000313" key="3">
    <source>
        <dbReference type="Proteomes" id="UP001148018"/>
    </source>
</evidence>
<evidence type="ECO:0000313" key="2">
    <source>
        <dbReference type="EMBL" id="KAJ3599245.1"/>
    </source>
</evidence>
<feature type="compositionally biased region" description="Polar residues" evidence="1">
    <location>
        <begin position="198"/>
        <end position="210"/>
    </location>
</feature>
<dbReference type="PANTHER" id="PTHR13196:SF24">
    <property type="entry name" value="DENN DOMAIN-CONTAINING PROTEIN 1B"/>
    <property type="match status" value="1"/>
</dbReference>
<evidence type="ECO:0000256" key="1">
    <source>
        <dbReference type="SAM" id="MobiDB-lite"/>
    </source>
</evidence>
<dbReference type="AlphaFoldDB" id="A0A9Q0IIG5"/>
<dbReference type="EMBL" id="JANIIK010000048">
    <property type="protein sequence ID" value="KAJ3599245.1"/>
    <property type="molecule type" value="Genomic_DNA"/>
</dbReference>
<accession>A0A9Q0IIG5</accession>
<dbReference type="GO" id="GO:0005829">
    <property type="term" value="C:cytosol"/>
    <property type="evidence" value="ECO:0007669"/>
    <property type="project" value="TreeGrafter"/>
</dbReference>
<sequence>MAAQHQGLSFDDDELDSASKLSSEDSGEVRSLMEDSDDSYSLELGDMESSQAGQMNLLDEILDSLSSSKTLEQSRLSAAKSLDFFRSSEDVDYVGQLSKSTASFDGKAARGGAQADGPDPAVWHTGQDDSALHGKHLRLPSTKSSLRGIQRRPPVSPPSRPGHLLRPGAPPSPVPSQSASPRNAADSDSPQPSPSLPRTQGSRPTTQSQPGSPPEATAQHPEKALQGRASGNSEGSPTEALVPWEREWRDTEDLSEDTGGWTDGILEGGLLYRGQEKGLLEEIDYSLQRSPQLPRLHRGSNGQVGARRARSKTAAADL</sequence>
<dbReference type="OrthoDB" id="8949534at2759"/>
<feature type="region of interest" description="Disordered" evidence="1">
    <location>
        <begin position="101"/>
        <end position="263"/>
    </location>
</feature>
<proteinExistence type="predicted"/>
<comment type="caution">
    <text evidence="2">The sequence shown here is derived from an EMBL/GenBank/DDBJ whole genome shotgun (WGS) entry which is preliminary data.</text>
</comment>
<dbReference type="InterPro" id="IPR040032">
    <property type="entry name" value="DENND1A/B/C"/>
</dbReference>
<feature type="region of interest" description="Disordered" evidence="1">
    <location>
        <begin position="1"/>
        <end position="48"/>
    </location>
</feature>
<gene>
    <name evidence="2" type="ORF">NHX12_033208</name>
</gene>
<dbReference type="PANTHER" id="PTHR13196">
    <property type="entry name" value="DENN DOMAIN-CONTAINING"/>
    <property type="match status" value="1"/>
</dbReference>